<evidence type="ECO:0000256" key="9">
    <source>
        <dbReference type="RuleBase" id="RU003939"/>
    </source>
</evidence>
<dbReference type="GO" id="GO:0030527">
    <property type="term" value="F:structural constituent of chromatin"/>
    <property type="evidence" value="ECO:0007669"/>
    <property type="project" value="InterPro"/>
</dbReference>
<dbReference type="EMBL" id="BANB01000838">
    <property type="protein sequence ID" value="GAN78424.1"/>
    <property type="molecule type" value="Genomic_DNA"/>
</dbReference>
<dbReference type="InterPro" id="IPR000119">
    <property type="entry name" value="Hist_DNA-bd"/>
</dbReference>
<dbReference type="SMART" id="SM00411">
    <property type="entry name" value="BHL"/>
    <property type="match status" value="1"/>
</dbReference>
<dbReference type="AlphaFoldDB" id="A0A0D6PC38"/>
<comment type="caution">
    <text evidence="12">The sequence shown here is derived from an EMBL/GenBank/DDBJ whole genome shotgun (WGS) entry which is preliminary data.</text>
</comment>
<proteinExistence type="inferred from homology"/>
<dbReference type="PROSITE" id="PS00045">
    <property type="entry name" value="HISTONE_LIKE"/>
    <property type="match status" value="1"/>
</dbReference>
<dbReference type="Proteomes" id="UP000032680">
    <property type="component" value="Unassembled WGS sequence"/>
</dbReference>
<feature type="region of interest" description="Disordered" evidence="11">
    <location>
        <begin position="108"/>
        <end position="127"/>
    </location>
</feature>
<dbReference type="Gene3D" id="4.10.520.10">
    <property type="entry name" value="IHF-like DNA-binding proteins"/>
    <property type="match status" value="1"/>
</dbReference>
<evidence type="ECO:0000313" key="12">
    <source>
        <dbReference type="EMBL" id="GAN78424.1"/>
    </source>
</evidence>
<dbReference type="SUPFAM" id="SSF47729">
    <property type="entry name" value="IHF-like DNA-binding proteins"/>
    <property type="match status" value="1"/>
</dbReference>
<keyword evidence="4 8" id="KW-0805">Transcription regulation</keyword>
<dbReference type="GO" id="GO:0006417">
    <property type="term" value="P:regulation of translation"/>
    <property type="evidence" value="ECO:0007669"/>
    <property type="project" value="UniProtKB-UniRule"/>
</dbReference>
<dbReference type="GO" id="GO:0003677">
    <property type="term" value="F:DNA binding"/>
    <property type="evidence" value="ECO:0007669"/>
    <property type="project" value="UniProtKB-UniRule"/>
</dbReference>
<evidence type="ECO:0000256" key="10">
    <source>
        <dbReference type="RuleBase" id="RU003941"/>
    </source>
</evidence>
<evidence type="ECO:0000256" key="8">
    <source>
        <dbReference type="HAMAP-Rule" id="MF_00381"/>
    </source>
</evidence>
<evidence type="ECO:0000313" key="13">
    <source>
        <dbReference type="Proteomes" id="UP000032680"/>
    </source>
</evidence>
<dbReference type="PANTHER" id="PTHR33175">
    <property type="entry name" value="DNA-BINDING PROTEIN HU"/>
    <property type="match status" value="1"/>
</dbReference>
<dbReference type="HAMAP" id="MF_00381">
    <property type="entry name" value="IHF_beta"/>
    <property type="match status" value="1"/>
</dbReference>
<comment type="subunit">
    <text evidence="8 10">Heterodimer of an alpha and a beta chain.</text>
</comment>
<dbReference type="GO" id="GO:0005829">
    <property type="term" value="C:cytosol"/>
    <property type="evidence" value="ECO:0007669"/>
    <property type="project" value="TreeGrafter"/>
</dbReference>
<keyword evidence="7 8" id="KW-0233">DNA recombination</keyword>
<dbReference type="CDD" id="cd13836">
    <property type="entry name" value="IHF_B"/>
    <property type="match status" value="1"/>
</dbReference>
<dbReference type="Pfam" id="PF00216">
    <property type="entry name" value="Bac_DNA_binding"/>
    <property type="match status" value="1"/>
</dbReference>
<dbReference type="GO" id="GO:0005694">
    <property type="term" value="C:chromosome"/>
    <property type="evidence" value="ECO:0007669"/>
    <property type="project" value="InterPro"/>
</dbReference>
<evidence type="ECO:0000256" key="2">
    <source>
        <dbReference type="ARBA" id="ARBA00018700"/>
    </source>
</evidence>
<comment type="function">
    <text evidence="8 10">This protein is one of the two subunits of integration host factor, a specific DNA-binding protein that functions in genetic recombination as well as in transcriptional and translational control.</text>
</comment>
<protein>
    <recommendedName>
        <fullName evidence="2 8">Integration host factor subunit beta</fullName>
        <shortName evidence="8">IHF-beta</shortName>
    </recommendedName>
</protein>
<evidence type="ECO:0000256" key="4">
    <source>
        <dbReference type="ARBA" id="ARBA00023015"/>
    </source>
</evidence>
<dbReference type="InterPro" id="IPR010992">
    <property type="entry name" value="IHF-like_DNA-bd_dom_sf"/>
</dbReference>
<dbReference type="GO" id="GO:0006310">
    <property type="term" value="P:DNA recombination"/>
    <property type="evidence" value="ECO:0007669"/>
    <property type="project" value="UniProtKB-UniRule"/>
</dbReference>
<keyword evidence="5 8" id="KW-0238">DNA-binding</keyword>
<gene>
    <name evidence="8" type="primary">ihfB</name>
    <name evidence="8" type="synonym">himD</name>
    <name evidence="12" type="ORF">Asru_0840_02</name>
</gene>
<evidence type="ECO:0000256" key="11">
    <source>
        <dbReference type="SAM" id="MobiDB-lite"/>
    </source>
</evidence>
<dbReference type="GO" id="GO:0006355">
    <property type="term" value="P:regulation of DNA-templated transcription"/>
    <property type="evidence" value="ECO:0007669"/>
    <property type="project" value="UniProtKB-UniRule"/>
</dbReference>
<dbReference type="PRINTS" id="PR01727">
    <property type="entry name" value="DNABINDINGHU"/>
</dbReference>
<evidence type="ECO:0000256" key="1">
    <source>
        <dbReference type="ARBA" id="ARBA00010529"/>
    </source>
</evidence>
<evidence type="ECO:0000256" key="6">
    <source>
        <dbReference type="ARBA" id="ARBA00023163"/>
    </source>
</evidence>
<keyword evidence="6 8" id="KW-0804">Transcription</keyword>
<dbReference type="NCBIfam" id="NF001222">
    <property type="entry name" value="PRK00199.1"/>
    <property type="match status" value="1"/>
</dbReference>
<name>A0A0D6PC38_9PROT</name>
<keyword evidence="3 8" id="KW-0810">Translation regulation</keyword>
<evidence type="ECO:0000256" key="3">
    <source>
        <dbReference type="ARBA" id="ARBA00022845"/>
    </source>
</evidence>
<dbReference type="InterPro" id="IPR020816">
    <property type="entry name" value="Histone-like_DNA-bd_CS"/>
</dbReference>
<dbReference type="InterPro" id="IPR005685">
    <property type="entry name" value="IHF_beta"/>
</dbReference>
<keyword evidence="13" id="KW-1185">Reference proteome</keyword>
<sequence length="127" mass="13960">MGYLATWDYARLIGRYPGSTSMTRSELIADLAEANPHLRGADVERIVGTIFDGISAALARGERVELRGFGAFTVKHRQARTGRNPRTGEAVPVDEKAVPFFKAGKELRDRINRPRSPRPAAAARIEA</sequence>
<reference evidence="12 13" key="1">
    <citation type="submission" date="2012-11" db="EMBL/GenBank/DDBJ databases">
        <title>Whole genome sequence of Acidisphaera rubrifaciens HS-AP3.</title>
        <authorList>
            <person name="Azuma Y."/>
            <person name="Higashiura N."/>
            <person name="Hirakawa H."/>
            <person name="Matsushita K."/>
        </authorList>
    </citation>
    <scope>NUCLEOTIDE SEQUENCE [LARGE SCALE GENOMIC DNA]</scope>
    <source>
        <strain evidence="12 13">HS-AP3</strain>
    </source>
</reference>
<organism evidence="12 13">
    <name type="scientific">Acidisphaera rubrifaciens HS-AP3</name>
    <dbReference type="NCBI Taxonomy" id="1231350"/>
    <lineage>
        <taxon>Bacteria</taxon>
        <taxon>Pseudomonadati</taxon>
        <taxon>Pseudomonadota</taxon>
        <taxon>Alphaproteobacteria</taxon>
        <taxon>Acetobacterales</taxon>
        <taxon>Acetobacteraceae</taxon>
        <taxon>Acidisphaera</taxon>
    </lineage>
</organism>
<dbReference type="NCBIfam" id="TIGR00988">
    <property type="entry name" value="hip"/>
    <property type="match status" value="1"/>
</dbReference>
<dbReference type="PANTHER" id="PTHR33175:SF5">
    <property type="entry name" value="INTEGRATION HOST FACTOR SUBUNIT BETA"/>
    <property type="match status" value="1"/>
</dbReference>
<feature type="compositionally biased region" description="Low complexity" evidence="11">
    <location>
        <begin position="118"/>
        <end position="127"/>
    </location>
</feature>
<evidence type="ECO:0000256" key="7">
    <source>
        <dbReference type="ARBA" id="ARBA00023172"/>
    </source>
</evidence>
<accession>A0A0D6PC38</accession>
<evidence type="ECO:0000256" key="5">
    <source>
        <dbReference type="ARBA" id="ARBA00023125"/>
    </source>
</evidence>
<comment type="similarity">
    <text evidence="1 8 9">Belongs to the bacterial histone-like protein family.</text>
</comment>